<protein>
    <recommendedName>
        <fullName evidence="2">YutG/PgpA domain-containing protein</fullName>
    </recommendedName>
</protein>
<dbReference type="InterPro" id="IPR036681">
    <property type="entry name" value="PgpA-like_sf"/>
</dbReference>
<dbReference type="SUPFAM" id="SSF101307">
    <property type="entry name" value="YutG-like"/>
    <property type="match status" value="1"/>
</dbReference>
<dbReference type="GO" id="GO:0006629">
    <property type="term" value="P:lipid metabolic process"/>
    <property type="evidence" value="ECO:0007669"/>
    <property type="project" value="InterPro"/>
</dbReference>
<dbReference type="CDD" id="cd06971">
    <property type="entry name" value="PgpA"/>
    <property type="match status" value="1"/>
</dbReference>
<dbReference type="EMBL" id="UINC01019118">
    <property type="protein sequence ID" value="SVA80800.1"/>
    <property type="molecule type" value="Genomic_DNA"/>
</dbReference>
<keyword evidence="1" id="KW-0472">Membrane</keyword>
<keyword evidence="1" id="KW-1133">Transmembrane helix</keyword>
<organism evidence="3">
    <name type="scientific">marine metagenome</name>
    <dbReference type="NCBI Taxonomy" id="408172"/>
    <lineage>
        <taxon>unclassified sequences</taxon>
        <taxon>metagenomes</taxon>
        <taxon>ecological metagenomes</taxon>
    </lineage>
</organism>
<feature type="domain" description="YutG/PgpA" evidence="2">
    <location>
        <begin position="20"/>
        <end position="162"/>
    </location>
</feature>
<evidence type="ECO:0000256" key="1">
    <source>
        <dbReference type="SAM" id="Phobius"/>
    </source>
</evidence>
<name>A0A381YV32_9ZZZZ</name>
<dbReference type="PANTHER" id="PTHR36305:SF1">
    <property type="entry name" value="PHOSPHATIDYLGLYCEROPHOSPHATASE A"/>
    <property type="match status" value="1"/>
</dbReference>
<feature type="transmembrane region" description="Helical" evidence="1">
    <location>
        <begin position="102"/>
        <end position="122"/>
    </location>
</feature>
<dbReference type="PANTHER" id="PTHR36305">
    <property type="entry name" value="PHOSPHATIDYLGLYCEROPHOSPHATASE A"/>
    <property type="match status" value="1"/>
</dbReference>
<reference evidence="3" key="1">
    <citation type="submission" date="2018-05" db="EMBL/GenBank/DDBJ databases">
        <authorList>
            <person name="Lanie J.A."/>
            <person name="Ng W.-L."/>
            <person name="Kazmierczak K.M."/>
            <person name="Andrzejewski T.M."/>
            <person name="Davidsen T.M."/>
            <person name="Wayne K.J."/>
            <person name="Tettelin H."/>
            <person name="Glass J.I."/>
            <person name="Rusch D."/>
            <person name="Podicherti R."/>
            <person name="Tsui H.-C.T."/>
            <person name="Winkler M.E."/>
        </authorList>
    </citation>
    <scope>NUCLEOTIDE SEQUENCE</scope>
</reference>
<dbReference type="PIRSF" id="PIRSF006162">
    <property type="entry name" value="PgpA"/>
    <property type="match status" value="1"/>
</dbReference>
<accession>A0A381YV32</accession>
<proteinExistence type="predicted"/>
<keyword evidence="1" id="KW-0812">Transmembrane</keyword>
<dbReference type="InterPro" id="IPR007686">
    <property type="entry name" value="YutG/PgpA"/>
</dbReference>
<feature type="transmembrane region" description="Helical" evidence="1">
    <location>
        <begin position="62"/>
        <end position="82"/>
    </location>
</feature>
<feature type="transmembrane region" description="Helical" evidence="1">
    <location>
        <begin position="32"/>
        <end position="50"/>
    </location>
</feature>
<sequence length="169" mass="18586">MSKSGSQSNKNSFVSFIAETIATGFGSGRWPFAAPATVGTLAALVVYWVFDILVFSGNGNSIWFFFLIVVTAILGIWATGYIDNADDHDPGRGVIDEWVGMWITVLFLPVTWPWMLAGFLLFRVLDIYKPLGVRKIEAWPGGWGIMFDDIASGVIGLILLNGVRLAFFN</sequence>
<evidence type="ECO:0000259" key="2">
    <source>
        <dbReference type="Pfam" id="PF04608"/>
    </source>
</evidence>
<dbReference type="InterPro" id="IPR026037">
    <property type="entry name" value="PgpA"/>
</dbReference>
<dbReference type="AlphaFoldDB" id="A0A381YV32"/>
<gene>
    <name evidence="3" type="ORF">METZ01_LOCUS133654</name>
</gene>
<dbReference type="Pfam" id="PF04608">
    <property type="entry name" value="PgpA"/>
    <property type="match status" value="1"/>
</dbReference>
<evidence type="ECO:0000313" key="3">
    <source>
        <dbReference type="EMBL" id="SVA80800.1"/>
    </source>
</evidence>
<feature type="transmembrane region" description="Helical" evidence="1">
    <location>
        <begin position="143"/>
        <end position="167"/>
    </location>
</feature>
<dbReference type="GO" id="GO:0008962">
    <property type="term" value="F:phosphatidylglycerophosphatase activity"/>
    <property type="evidence" value="ECO:0007669"/>
    <property type="project" value="InterPro"/>
</dbReference>